<dbReference type="AlphaFoldDB" id="A0A6A2YSZ9"/>
<dbReference type="EMBL" id="VEPZ02001289">
    <property type="protein sequence ID" value="KAE8682255.1"/>
    <property type="molecule type" value="Genomic_DNA"/>
</dbReference>
<accession>A0A6A2YSZ9</accession>
<sequence length="122" mass="12950">MATSNKTHKYSQFITALLVFSFSSISLSSRLLGGNPSAAQPTLNLGLPVSVEGSDKPDQDPKSTALPCDHHKVQFKNFEVGVLRSPTQKLAGKYGPMYLSMLPKGGKVPSSGPSKGSNDIET</sequence>
<name>A0A6A2YSZ9_HIBSY</name>
<comment type="caution">
    <text evidence="2">The sequence shown here is derived from an EMBL/GenBank/DDBJ whole genome shotgun (WGS) entry which is preliminary data.</text>
</comment>
<reference evidence="2" key="1">
    <citation type="submission" date="2019-09" db="EMBL/GenBank/DDBJ databases">
        <title>Draft genome information of white flower Hibiscus syriacus.</title>
        <authorList>
            <person name="Kim Y.-M."/>
        </authorList>
    </citation>
    <scope>NUCLEOTIDE SEQUENCE [LARGE SCALE GENOMIC DNA]</scope>
    <source>
        <strain evidence="2">YM2019G1</strain>
    </source>
</reference>
<protein>
    <submittedName>
        <fullName evidence="2">Uncharacterized protein</fullName>
    </submittedName>
</protein>
<keyword evidence="3" id="KW-1185">Reference proteome</keyword>
<feature type="region of interest" description="Disordered" evidence="1">
    <location>
        <begin position="37"/>
        <end position="67"/>
    </location>
</feature>
<organism evidence="2 3">
    <name type="scientific">Hibiscus syriacus</name>
    <name type="common">Rose of Sharon</name>
    <dbReference type="NCBI Taxonomy" id="106335"/>
    <lineage>
        <taxon>Eukaryota</taxon>
        <taxon>Viridiplantae</taxon>
        <taxon>Streptophyta</taxon>
        <taxon>Embryophyta</taxon>
        <taxon>Tracheophyta</taxon>
        <taxon>Spermatophyta</taxon>
        <taxon>Magnoliopsida</taxon>
        <taxon>eudicotyledons</taxon>
        <taxon>Gunneridae</taxon>
        <taxon>Pentapetalae</taxon>
        <taxon>rosids</taxon>
        <taxon>malvids</taxon>
        <taxon>Malvales</taxon>
        <taxon>Malvaceae</taxon>
        <taxon>Malvoideae</taxon>
        <taxon>Hibiscus</taxon>
    </lineage>
</organism>
<feature type="region of interest" description="Disordered" evidence="1">
    <location>
        <begin position="103"/>
        <end position="122"/>
    </location>
</feature>
<proteinExistence type="predicted"/>
<dbReference type="Proteomes" id="UP000436088">
    <property type="component" value="Unassembled WGS sequence"/>
</dbReference>
<evidence type="ECO:0000256" key="1">
    <source>
        <dbReference type="SAM" id="MobiDB-lite"/>
    </source>
</evidence>
<gene>
    <name evidence="2" type="ORF">F3Y22_tig00111273pilonHSYRG00360</name>
</gene>
<evidence type="ECO:0000313" key="3">
    <source>
        <dbReference type="Proteomes" id="UP000436088"/>
    </source>
</evidence>
<evidence type="ECO:0000313" key="2">
    <source>
        <dbReference type="EMBL" id="KAE8682255.1"/>
    </source>
</evidence>